<evidence type="ECO:0000313" key="2">
    <source>
        <dbReference type="EMBL" id="CEL52982.1"/>
    </source>
</evidence>
<dbReference type="AlphaFoldDB" id="A0A0B7F9S9"/>
<keyword evidence="3" id="KW-1185">Reference proteome</keyword>
<dbReference type="PANTHER" id="PTHR11559">
    <property type="entry name" value="CARBOXYLESTERASE"/>
    <property type="match status" value="1"/>
</dbReference>
<name>A0A0B7F9S9_THACB</name>
<evidence type="ECO:0000259" key="1">
    <source>
        <dbReference type="Pfam" id="PF00135"/>
    </source>
</evidence>
<dbReference type="InterPro" id="IPR050309">
    <property type="entry name" value="Type-B_Carboxylest/Lipase"/>
</dbReference>
<accession>A0A0B7F9S9</accession>
<dbReference type="OrthoDB" id="408631at2759"/>
<dbReference type="Pfam" id="PF00135">
    <property type="entry name" value="COesterase"/>
    <property type="match status" value="1"/>
</dbReference>
<dbReference type="Proteomes" id="UP000059188">
    <property type="component" value="Unassembled WGS sequence"/>
</dbReference>
<evidence type="ECO:0000313" key="3">
    <source>
        <dbReference type="Proteomes" id="UP000059188"/>
    </source>
</evidence>
<reference evidence="2 3" key="1">
    <citation type="submission" date="2014-11" db="EMBL/GenBank/DDBJ databases">
        <authorList>
            <person name="Wibberg Daniel"/>
        </authorList>
    </citation>
    <scope>NUCLEOTIDE SEQUENCE [LARGE SCALE GENOMIC DNA]</scope>
    <source>
        <strain evidence="2">Rhizoctonia solani AG1-IB 7/3/14</strain>
    </source>
</reference>
<dbReference type="SUPFAM" id="SSF53474">
    <property type="entry name" value="alpha/beta-Hydrolases"/>
    <property type="match status" value="1"/>
</dbReference>
<sequence>MSTSVHVPQPARANLCCRQLTVSSVVLLCRAGIAHLSRFQPHASTSQEQWEAVSNSVGCSTNSSTVVDTLECLRTVNPVRLVQAADDGKKQHSGPLWAWLPVVDGTLFKKNPGSVLRTVPDLDIIVGHTTADSSSSGTPFEAVVNATYPGLTSDNLETLKAMYTEVGITEENMAEFGLGEAMFRCGTHFLANLYGPRAHTYRWDEPDPIDPNSAGHASDNYILYEGSRMLSNGTTEFHALTPAQRGLSDETVAYLTSFYATASPNVVDTSSSTHPVWPTHSSGKRIVFRAEGGGTGDIQGKPGASFIEKIDRKEAERCKFWNSLVDRIGI</sequence>
<organism evidence="2 3">
    <name type="scientific">Thanatephorus cucumeris (strain AG1-IB / isolate 7/3/14)</name>
    <name type="common">Lettuce bottom rot fungus</name>
    <name type="synonym">Rhizoctonia solani</name>
    <dbReference type="NCBI Taxonomy" id="1108050"/>
    <lineage>
        <taxon>Eukaryota</taxon>
        <taxon>Fungi</taxon>
        <taxon>Dikarya</taxon>
        <taxon>Basidiomycota</taxon>
        <taxon>Agaricomycotina</taxon>
        <taxon>Agaricomycetes</taxon>
        <taxon>Cantharellales</taxon>
        <taxon>Ceratobasidiaceae</taxon>
        <taxon>Rhizoctonia</taxon>
        <taxon>Rhizoctonia solani AG-1</taxon>
    </lineage>
</organism>
<dbReference type="STRING" id="1108050.A0A0B7F9S9"/>
<feature type="domain" description="Carboxylesterase type B" evidence="1">
    <location>
        <begin position="42"/>
        <end position="288"/>
    </location>
</feature>
<dbReference type="EMBL" id="LN679110">
    <property type="protein sequence ID" value="CEL52982.1"/>
    <property type="molecule type" value="Genomic_DNA"/>
</dbReference>
<proteinExistence type="predicted"/>
<dbReference type="InterPro" id="IPR029058">
    <property type="entry name" value="AB_hydrolase_fold"/>
</dbReference>
<gene>
    <name evidence="2" type="ORF">RSOLAG1IB_06050</name>
</gene>
<dbReference type="InterPro" id="IPR002018">
    <property type="entry name" value="CarbesteraseB"/>
</dbReference>
<protein>
    <recommendedName>
        <fullName evidence="1">Carboxylesterase type B domain-containing protein</fullName>
    </recommendedName>
</protein>
<dbReference type="Gene3D" id="3.40.50.1820">
    <property type="entry name" value="alpha/beta hydrolase"/>
    <property type="match status" value="1"/>
</dbReference>